<gene>
    <name evidence="4" type="ORF">MHYMCMPASI_00916</name>
</gene>
<feature type="domain" description="tRNA/rRNA methyltransferase SpoU type" evidence="3">
    <location>
        <begin position="92"/>
        <end position="234"/>
    </location>
</feature>
<dbReference type="EMBL" id="CAJVAF010000320">
    <property type="protein sequence ID" value="CAG7597156.1"/>
    <property type="molecule type" value="Genomic_DNA"/>
</dbReference>
<dbReference type="InterPro" id="IPR001537">
    <property type="entry name" value="SpoU_MeTrfase"/>
</dbReference>
<evidence type="ECO:0000256" key="2">
    <source>
        <dbReference type="ARBA" id="ARBA00022679"/>
    </source>
</evidence>
<dbReference type="SUPFAM" id="SSF75217">
    <property type="entry name" value="alpha/beta knot"/>
    <property type="match status" value="1"/>
</dbReference>
<keyword evidence="1" id="KW-0489">Methyltransferase</keyword>
<keyword evidence="2" id="KW-0808">Transferase</keyword>
<dbReference type="InterPro" id="IPR029028">
    <property type="entry name" value="Alpha/beta_knot_MTases"/>
</dbReference>
<dbReference type="InterPro" id="IPR004441">
    <property type="entry name" value="rRNA_MeTrfase_TrmH"/>
</dbReference>
<name>A0A8S4C2V0_9ACAR</name>
<evidence type="ECO:0000256" key="1">
    <source>
        <dbReference type="ARBA" id="ARBA00022603"/>
    </source>
</evidence>
<evidence type="ECO:0000313" key="4">
    <source>
        <dbReference type="EMBL" id="CAG7597156.1"/>
    </source>
</evidence>
<reference evidence="4" key="1">
    <citation type="submission" date="2021-06" db="EMBL/GenBank/DDBJ databases">
        <authorList>
            <person name="Nardi T."/>
            <person name="Nardi T."/>
        </authorList>
    </citation>
    <scope>NUCLEOTIDE SEQUENCE</scope>
</reference>
<dbReference type="GO" id="GO:0005829">
    <property type="term" value="C:cytosol"/>
    <property type="evidence" value="ECO:0007669"/>
    <property type="project" value="TreeGrafter"/>
</dbReference>
<dbReference type="GO" id="GO:0003723">
    <property type="term" value="F:RNA binding"/>
    <property type="evidence" value="ECO:0007669"/>
    <property type="project" value="InterPro"/>
</dbReference>
<organism evidence="4 5">
    <name type="scientific">Hyalomma marginatum</name>
    <dbReference type="NCBI Taxonomy" id="34627"/>
    <lineage>
        <taxon>Eukaryota</taxon>
        <taxon>Metazoa</taxon>
        <taxon>Ecdysozoa</taxon>
        <taxon>Arthropoda</taxon>
        <taxon>Chelicerata</taxon>
        <taxon>Arachnida</taxon>
        <taxon>Acari</taxon>
        <taxon>Parasitiformes</taxon>
        <taxon>Ixodida</taxon>
        <taxon>Ixodoidea</taxon>
        <taxon>Ixodidae</taxon>
        <taxon>Hyalomminae</taxon>
        <taxon>Hyalomma</taxon>
    </lineage>
</organism>
<dbReference type="PANTHER" id="PTHR46429">
    <property type="entry name" value="23S RRNA (GUANOSINE-2'-O-)-METHYLTRANSFERASE RLMB"/>
    <property type="match status" value="1"/>
</dbReference>
<dbReference type="Gene3D" id="3.40.1280.10">
    <property type="match status" value="1"/>
</dbReference>
<sequence>MEKNTYWLYGKHNCLAVLNNQNRLIKKILVTKSSEHLVPPTFVNKTEVVENKQLAAILKNHDAVIQGIAVLTEPLKQSGLDNFININKAKQLVVILDQILDPQNVGGIFRSSAAFSVDAVMTTVDNSPHETPSLTKSAAGTFDLIPFIRVVNLVQSIEILKKRGFWVMGLDGKAENYLSTFNPVSYDKIALVLGSEEKGLRPLTKKHCDFVLKIPMNQAVESLNVSCAAAIALYHLSVK</sequence>
<dbReference type="GO" id="GO:0006396">
    <property type="term" value="P:RNA processing"/>
    <property type="evidence" value="ECO:0007669"/>
    <property type="project" value="InterPro"/>
</dbReference>
<dbReference type="InterPro" id="IPR029064">
    <property type="entry name" value="Ribosomal_eL30-like_sf"/>
</dbReference>
<evidence type="ECO:0000313" key="5">
    <source>
        <dbReference type="Proteomes" id="UP000837675"/>
    </source>
</evidence>
<dbReference type="PANTHER" id="PTHR46429:SF1">
    <property type="entry name" value="23S RRNA (GUANOSINE-2'-O-)-METHYLTRANSFERASE RLMB"/>
    <property type="match status" value="1"/>
</dbReference>
<dbReference type="Pfam" id="PF00588">
    <property type="entry name" value="SpoU_methylase"/>
    <property type="match status" value="1"/>
</dbReference>
<accession>A0A8S4C2V0</accession>
<protein>
    <submittedName>
        <fullName evidence="4">23S rRNA (Guanosine(2251)-2'-O)-methyltransferase RlmB</fullName>
    </submittedName>
</protein>
<dbReference type="SUPFAM" id="SSF55315">
    <property type="entry name" value="L30e-like"/>
    <property type="match status" value="1"/>
</dbReference>
<dbReference type="CDD" id="cd18103">
    <property type="entry name" value="SpoU-like_RlmB"/>
    <property type="match status" value="1"/>
</dbReference>
<dbReference type="GO" id="GO:0008173">
    <property type="term" value="F:RNA methyltransferase activity"/>
    <property type="evidence" value="ECO:0007669"/>
    <property type="project" value="InterPro"/>
</dbReference>
<evidence type="ECO:0000259" key="3">
    <source>
        <dbReference type="Pfam" id="PF00588"/>
    </source>
</evidence>
<dbReference type="NCBIfam" id="TIGR00186">
    <property type="entry name" value="rRNA_methyl_3"/>
    <property type="match status" value="1"/>
</dbReference>
<dbReference type="GO" id="GO:0032259">
    <property type="term" value="P:methylation"/>
    <property type="evidence" value="ECO:0007669"/>
    <property type="project" value="UniProtKB-KW"/>
</dbReference>
<dbReference type="InterPro" id="IPR029026">
    <property type="entry name" value="tRNA_m1G_MTases_N"/>
</dbReference>
<dbReference type="AlphaFoldDB" id="A0A8S4C2V0"/>
<proteinExistence type="predicted"/>
<comment type="caution">
    <text evidence="4">The sequence shown here is derived from an EMBL/GenBank/DDBJ whole genome shotgun (WGS) entry which is preliminary data.</text>
</comment>
<dbReference type="Proteomes" id="UP000837675">
    <property type="component" value="Unassembled WGS sequence"/>
</dbReference>
<keyword evidence="5" id="KW-1185">Reference proteome</keyword>